<evidence type="ECO:0000313" key="4">
    <source>
        <dbReference type="Proteomes" id="UP000320461"/>
    </source>
</evidence>
<reference evidence="3 4" key="1">
    <citation type="submission" date="2019-06" db="EMBL/GenBank/DDBJ databases">
        <title>Whole genome shotgun sequence of Cellulomonas gelida NBRC 3748.</title>
        <authorList>
            <person name="Hosoyama A."/>
            <person name="Uohara A."/>
            <person name="Ohji S."/>
            <person name="Ichikawa N."/>
        </authorList>
    </citation>
    <scope>NUCLEOTIDE SEQUENCE [LARGE SCALE GENOMIC DNA]</scope>
    <source>
        <strain evidence="3 4">NBRC 3748</strain>
    </source>
</reference>
<evidence type="ECO:0000256" key="2">
    <source>
        <dbReference type="SAM" id="Phobius"/>
    </source>
</evidence>
<keyword evidence="4" id="KW-1185">Reference proteome</keyword>
<dbReference type="AlphaFoldDB" id="A0A4Y3KNW4"/>
<feature type="transmembrane region" description="Helical" evidence="2">
    <location>
        <begin position="47"/>
        <end position="74"/>
    </location>
</feature>
<dbReference type="RefSeq" id="WP_229747269.1">
    <property type="nucleotide sequence ID" value="NZ_BJLQ01000025.1"/>
</dbReference>
<protein>
    <recommendedName>
        <fullName evidence="5">EcsC family protein</fullName>
    </recommendedName>
</protein>
<feature type="compositionally biased region" description="Basic residues" evidence="1">
    <location>
        <begin position="249"/>
        <end position="260"/>
    </location>
</feature>
<feature type="region of interest" description="Disordered" evidence="1">
    <location>
        <begin position="219"/>
        <end position="260"/>
    </location>
</feature>
<name>A0A4Y3KNW4_9CELL</name>
<sequence>MPRFVEEAMARAVSLPSSAVHAHVASLRRRNPEASPEQLVRLLEKEFLLVVASAGGAVGAAAAAPAVGTGVAVVLTASDVATFFSASAAYVLAVASVHGIEVEDVERRRALLLTAILGESGAKALTDVTGLGATNVARLLLTRMPMATVKKVNTTLTRRMLRKQLTKQTGLFFGRLLPYGIGVVVGASGGRALGREVISGTRQAFGPAPATFREPIVLPSAEVHDELPAGPPSGASADEGAPELEGKQGRRRQLPRLGRR</sequence>
<evidence type="ECO:0008006" key="5">
    <source>
        <dbReference type="Google" id="ProtNLM"/>
    </source>
</evidence>
<evidence type="ECO:0000256" key="1">
    <source>
        <dbReference type="SAM" id="MobiDB-lite"/>
    </source>
</evidence>
<comment type="caution">
    <text evidence="3">The sequence shown here is derived from an EMBL/GenBank/DDBJ whole genome shotgun (WGS) entry which is preliminary data.</text>
</comment>
<organism evidence="3 4">
    <name type="scientific">Cellulomonas gelida</name>
    <dbReference type="NCBI Taxonomy" id="1712"/>
    <lineage>
        <taxon>Bacteria</taxon>
        <taxon>Bacillati</taxon>
        <taxon>Actinomycetota</taxon>
        <taxon>Actinomycetes</taxon>
        <taxon>Micrococcales</taxon>
        <taxon>Cellulomonadaceae</taxon>
        <taxon>Cellulomonas</taxon>
    </lineage>
</organism>
<gene>
    <name evidence="3" type="ORF">CGE01nite_23150</name>
</gene>
<feature type="transmembrane region" description="Helical" evidence="2">
    <location>
        <begin position="80"/>
        <end position="100"/>
    </location>
</feature>
<accession>A0A4Y3KNW4</accession>
<dbReference type="EMBL" id="BJLQ01000025">
    <property type="protein sequence ID" value="GEA85064.1"/>
    <property type="molecule type" value="Genomic_DNA"/>
</dbReference>
<dbReference type="Proteomes" id="UP000320461">
    <property type="component" value="Unassembled WGS sequence"/>
</dbReference>
<keyword evidence="2" id="KW-0472">Membrane</keyword>
<keyword evidence="2" id="KW-1133">Transmembrane helix</keyword>
<evidence type="ECO:0000313" key="3">
    <source>
        <dbReference type="EMBL" id="GEA85064.1"/>
    </source>
</evidence>
<proteinExistence type="predicted"/>
<keyword evidence="2" id="KW-0812">Transmembrane</keyword>